<protein>
    <submittedName>
        <fullName evidence="1">Uncharacterized protein</fullName>
    </submittedName>
</protein>
<organism evidence="1 2">
    <name type="scientific">Candidatus Ryanbacteria bacterium RIFCSPHIGHO2_01_FULL_48_27</name>
    <dbReference type="NCBI Taxonomy" id="1802115"/>
    <lineage>
        <taxon>Bacteria</taxon>
        <taxon>Candidatus Ryaniibacteriota</taxon>
    </lineage>
</organism>
<dbReference type="Proteomes" id="UP000177785">
    <property type="component" value="Unassembled WGS sequence"/>
</dbReference>
<evidence type="ECO:0000313" key="2">
    <source>
        <dbReference type="Proteomes" id="UP000177785"/>
    </source>
</evidence>
<evidence type="ECO:0000313" key="1">
    <source>
        <dbReference type="EMBL" id="OGZ45875.1"/>
    </source>
</evidence>
<dbReference type="EMBL" id="MHNL01000005">
    <property type="protein sequence ID" value="OGZ45875.1"/>
    <property type="molecule type" value="Genomic_DNA"/>
</dbReference>
<accession>A0A1G2G6J4</accession>
<comment type="caution">
    <text evidence="1">The sequence shown here is derived from an EMBL/GenBank/DDBJ whole genome shotgun (WGS) entry which is preliminary data.</text>
</comment>
<proteinExistence type="predicted"/>
<gene>
    <name evidence="1" type="ORF">A2756_03130</name>
</gene>
<sequence length="125" mass="14102">MASFVLSQISIPPIQGFLYNQAGRRIGEITSNCRLHNLRASALEMSELDISFLVSSKSGLGVQENLSSLFPHTRWVVVRGRIYLIRDSDEGDDTIYVNEGNRTGYFIRACSRPRIREVLSKRGLL</sequence>
<dbReference type="AlphaFoldDB" id="A0A1G2G6J4"/>
<name>A0A1G2G6J4_9BACT</name>
<reference evidence="1 2" key="1">
    <citation type="journal article" date="2016" name="Nat. Commun.">
        <title>Thousands of microbial genomes shed light on interconnected biogeochemical processes in an aquifer system.</title>
        <authorList>
            <person name="Anantharaman K."/>
            <person name="Brown C.T."/>
            <person name="Hug L.A."/>
            <person name="Sharon I."/>
            <person name="Castelle C.J."/>
            <person name="Probst A.J."/>
            <person name="Thomas B.C."/>
            <person name="Singh A."/>
            <person name="Wilkins M.J."/>
            <person name="Karaoz U."/>
            <person name="Brodie E.L."/>
            <person name="Williams K.H."/>
            <person name="Hubbard S.S."/>
            <person name="Banfield J.F."/>
        </authorList>
    </citation>
    <scope>NUCLEOTIDE SEQUENCE [LARGE SCALE GENOMIC DNA]</scope>
</reference>